<feature type="compositionally biased region" description="Basic and acidic residues" evidence="1">
    <location>
        <begin position="1"/>
        <end position="20"/>
    </location>
</feature>
<feature type="compositionally biased region" description="Polar residues" evidence="1">
    <location>
        <begin position="21"/>
        <end position="32"/>
    </location>
</feature>
<organism evidence="2 3">
    <name type="scientific">Plasmodium ovale curtisi</name>
    <dbReference type="NCBI Taxonomy" id="864141"/>
    <lineage>
        <taxon>Eukaryota</taxon>
        <taxon>Sar</taxon>
        <taxon>Alveolata</taxon>
        <taxon>Apicomplexa</taxon>
        <taxon>Aconoidasida</taxon>
        <taxon>Haemosporida</taxon>
        <taxon>Plasmodiidae</taxon>
        <taxon>Plasmodium</taxon>
        <taxon>Plasmodium (Plasmodium)</taxon>
    </lineage>
</organism>
<proteinExistence type="predicted"/>
<feature type="region of interest" description="Disordered" evidence="1">
    <location>
        <begin position="1"/>
        <end position="38"/>
    </location>
</feature>
<reference evidence="3" key="1">
    <citation type="submission" date="2016-05" db="EMBL/GenBank/DDBJ databases">
        <authorList>
            <person name="Naeem Raeece"/>
        </authorList>
    </citation>
    <scope>NUCLEOTIDE SEQUENCE [LARGE SCALE GENOMIC DNA]</scope>
</reference>
<evidence type="ECO:0000313" key="2">
    <source>
        <dbReference type="EMBL" id="SBS94545.1"/>
    </source>
</evidence>
<evidence type="ECO:0000256" key="1">
    <source>
        <dbReference type="SAM" id="MobiDB-lite"/>
    </source>
</evidence>
<dbReference type="EMBL" id="FLQU01001808">
    <property type="protein sequence ID" value="SBS94545.1"/>
    <property type="molecule type" value="Genomic_DNA"/>
</dbReference>
<name>A0A1A8WRQ8_PLAOA</name>
<dbReference type="AlphaFoldDB" id="A0A1A8WRQ8"/>
<dbReference type="Proteomes" id="UP000078560">
    <property type="component" value="Unassembled WGS sequence"/>
</dbReference>
<gene>
    <name evidence="2" type="ORF">POVCU2_0088930</name>
</gene>
<accession>A0A1A8WRQ8</accession>
<protein>
    <submittedName>
        <fullName evidence="2">Leucine-rich repeat protein (LRR8)</fullName>
    </submittedName>
</protein>
<sequence>MSYESENKKSEQNENVEDNKNLCTSPQNGQTYDNDKNIKDKEKYLNDDMFDEIIPQNDYIKIRTSVINEKMLLDGIKNKKDDTHRDNIIDLFNYTKILFLENKNIIIIQNINLFKSMNIKF</sequence>
<evidence type="ECO:0000313" key="3">
    <source>
        <dbReference type="Proteomes" id="UP000078560"/>
    </source>
</evidence>